<evidence type="ECO:0000256" key="7">
    <source>
        <dbReference type="ARBA" id="ARBA00022618"/>
    </source>
</evidence>
<evidence type="ECO:0000256" key="4">
    <source>
        <dbReference type="ARBA" id="ARBA00016065"/>
    </source>
</evidence>
<feature type="region of interest" description="Disordered" evidence="12">
    <location>
        <begin position="466"/>
        <end position="489"/>
    </location>
</feature>
<dbReference type="GO" id="GO:0005737">
    <property type="term" value="C:cytoplasm"/>
    <property type="evidence" value="ECO:0007669"/>
    <property type="project" value="UniProtKB-SubCell"/>
</dbReference>
<comment type="function">
    <text evidence="11">Regulatory subunit of the condensin complex, a complex required for conversion of interphase chromatin into mitotic-like condense chromosomes.</text>
</comment>
<accession>A0AAP0EEW3</accession>
<dbReference type="PIRSF" id="PIRSF017126">
    <property type="entry name" value="Condensin_H"/>
    <property type="match status" value="1"/>
</dbReference>
<feature type="compositionally biased region" description="Basic and acidic residues" evidence="12">
    <location>
        <begin position="176"/>
        <end position="185"/>
    </location>
</feature>
<keyword evidence="14" id="KW-1185">Reference proteome</keyword>
<sequence length="707" mass="78813">MAETLTPDPKQQRPPMASRLQSPTSPFFLGSNDDKLERAQARAARAAASRRKSVTVGAVAGVGVGVVPPDPCFSRSQIVELFQNCIKLASENKINQKNTWELGLIDHLSEIIKVEAEDDVETNFQKASCTLEAGVKIYALRVDSVYTEAYKVLGGINRAGREDEQEATVEDGNSETVKDDGRAKKDADKKISPLSTLDSFEALNVKKFDVAFAVDPLYHQMTAQFDEGGAKGLLLNNLGVYGGCRVVFDSLETPGKFVSRETRSDESATVDISFARECVEQMATSMTTKDEISPSLSYIINQFDEDNQRPSNISLTEQKASGQVDAAAENNGVDSDREVFDHYDGWGVDHDDHSSVVDESLANNEFVPNHEEVFTFSILISLDVCFIIPFALRRRGKRRVKVDYYITLAIDSVLSQENASYTFHEPDMEDSHENVIDFLFFGMGFTSNRNAWAGPDHWKFQKAKGGEENPIKENGSPCTTRKKNKKQAEPDIEFTKSLEKEMPDIFAPPKNPKSLLLPANRVACKTTLPEDCHYQPQNLVKLFLLPNIVCLGKRQMKPIDESRCEDFDEAPSWDNGSVFGGQFVDDNGHSDVEDMTSLVSQPRQVNKIEVQYDKTAKQVDVHVLKGTLWNHMQESVRVHEQEKGVSFREVLTSFPIDCQAAAPEDISPHLCFICLLHLANEHSLSILGSPSLDDLRIQFPTLLKSTR</sequence>
<dbReference type="PANTHER" id="PTHR13108">
    <property type="entry name" value="CONDENSIN COMPLEX SUBUNIT 2"/>
    <property type="match status" value="1"/>
</dbReference>
<evidence type="ECO:0000313" key="14">
    <source>
        <dbReference type="Proteomes" id="UP001419268"/>
    </source>
</evidence>
<dbReference type="GO" id="GO:0051301">
    <property type="term" value="P:cell division"/>
    <property type="evidence" value="ECO:0007669"/>
    <property type="project" value="UniProtKB-KW"/>
</dbReference>
<protein>
    <recommendedName>
        <fullName evidence="4 11">Condensin complex subunit 2</fullName>
    </recommendedName>
</protein>
<evidence type="ECO:0000256" key="8">
    <source>
        <dbReference type="ARBA" id="ARBA00022776"/>
    </source>
</evidence>
<keyword evidence="8 11" id="KW-0498">Mitosis</keyword>
<comment type="caution">
    <text evidence="13">The sequence shown here is derived from an EMBL/GenBank/DDBJ whole genome shotgun (WGS) entry which is preliminary data.</text>
</comment>
<comment type="subcellular location">
    <subcellularLocation>
        <location evidence="1">Chromosome</location>
    </subcellularLocation>
    <subcellularLocation>
        <location evidence="2">Cytoplasm</location>
    </subcellularLocation>
</comment>
<organism evidence="13 14">
    <name type="scientific">Stephania cephalantha</name>
    <dbReference type="NCBI Taxonomy" id="152367"/>
    <lineage>
        <taxon>Eukaryota</taxon>
        <taxon>Viridiplantae</taxon>
        <taxon>Streptophyta</taxon>
        <taxon>Embryophyta</taxon>
        <taxon>Tracheophyta</taxon>
        <taxon>Spermatophyta</taxon>
        <taxon>Magnoliopsida</taxon>
        <taxon>Ranunculales</taxon>
        <taxon>Menispermaceae</taxon>
        <taxon>Menispermoideae</taxon>
        <taxon>Cissampelideae</taxon>
        <taxon>Stephania</taxon>
    </lineage>
</organism>
<evidence type="ECO:0000256" key="11">
    <source>
        <dbReference type="PIRNR" id="PIRNR017126"/>
    </source>
</evidence>
<feature type="compositionally biased region" description="Acidic residues" evidence="12">
    <location>
        <begin position="163"/>
        <end position="173"/>
    </location>
</feature>
<dbReference type="GO" id="GO:0000796">
    <property type="term" value="C:condensin complex"/>
    <property type="evidence" value="ECO:0007669"/>
    <property type="project" value="InterPro"/>
</dbReference>
<dbReference type="AlphaFoldDB" id="A0AAP0EEW3"/>
<gene>
    <name evidence="13" type="ORF">Scep_028815</name>
</gene>
<comment type="similarity">
    <text evidence="3 11">Belongs to the CND2 (condensin subunit 2) family.</text>
</comment>
<evidence type="ECO:0000256" key="5">
    <source>
        <dbReference type="ARBA" id="ARBA00022454"/>
    </source>
</evidence>
<dbReference type="GO" id="GO:0007076">
    <property type="term" value="P:mitotic chromosome condensation"/>
    <property type="evidence" value="ECO:0007669"/>
    <property type="project" value="InterPro"/>
</dbReference>
<dbReference type="Proteomes" id="UP001419268">
    <property type="component" value="Unassembled WGS sequence"/>
</dbReference>
<evidence type="ECO:0000256" key="2">
    <source>
        <dbReference type="ARBA" id="ARBA00004496"/>
    </source>
</evidence>
<dbReference type="EMBL" id="JBBNAG010000012">
    <property type="protein sequence ID" value="KAK9089733.1"/>
    <property type="molecule type" value="Genomic_DNA"/>
</dbReference>
<dbReference type="InterPro" id="IPR022816">
    <property type="entry name" value="Condensin_barren_su2"/>
</dbReference>
<name>A0AAP0EEW3_9MAGN</name>
<proteinExistence type="inferred from homology"/>
<feature type="region of interest" description="Disordered" evidence="12">
    <location>
        <begin position="161"/>
        <end position="185"/>
    </location>
</feature>
<evidence type="ECO:0000313" key="13">
    <source>
        <dbReference type="EMBL" id="KAK9089733.1"/>
    </source>
</evidence>
<keyword evidence="7 11" id="KW-0132">Cell division</keyword>
<evidence type="ECO:0000256" key="6">
    <source>
        <dbReference type="ARBA" id="ARBA00022490"/>
    </source>
</evidence>
<dbReference type="PANTHER" id="PTHR13108:SF9">
    <property type="entry name" value="CONDENSIN COMPLEX SUBUNIT 2"/>
    <property type="match status" value="1"/>
</dbReference>
<keyword evidence="6" id="KW-0963">Cytoplasm</keyword>
<dbReference type="Pfam" id="PF05786">
    <property type="entry name" value="Cnd2"/>
    <property type="match status" value="2"/>
</dbReference>
<reference evidence="13 14" key="1">
    <citation type="submission" date="2024-01" db="EMBL/GenBank/DDBJ databases">
        <title>Genome assemblies of Stephania.</title>
        <authorList>
            <person name="Yang L."/>
        </authorList>
    </citation>
    <scope>NUCLEOTIDE SEQUENCE [LARGE SCALE GENOMIC DNA]</scope>
    <source>
        <strain evidence="13">JXDWG</strain>
        <tissue evidence="13">Leaf</tissue>
    </source>
</reference>
<evidence type="ECO:0000256" key="12">
    <source>
        <dbReference type="SAM" id="MobiDB-lite"/>
    </source>
</evidence>
<keyword evidence="10 11" id="KW-0131">Cell cycle</keyword>
<dbReference type="GO" id="GO:0003682">
    <property type="term" value="F:chromatin binding"/>
    <property type="evidence" value="ECO:0007669"/>
    <property type="project" value="TreeGrafter"/>
</dbReference>
<keyword evidence="5" id="KW-0158">Chromosome</keyword>
<evidence type="ECO:0000256" key="1">
    <source>
        <dbReference type="ARBA" id="ARBA00004286"/>
    </source>
</evidence>
<evidence type="ECO:0000256" key="9">
    <source>
        <dbReference type="ARBA" id="ARBA00023067"/>
    </source>
</evidence>
<feature type="region of interest" description="Disordered" evidence="12">
    <location>
        <begin position="1"/>
        <end position="32"/>
    </location>
</feature>
<keyword evidence="9 11" id="KW-0226">DNA condensation</keyword>
<evidence type="ECO:0000256" key="3">
    <source>
        <dbReference type="ARBA" id="ARBA00009471"/>
    </source>
</evidence>
<evidence type="ECO:0000256" key="10">
    <source>
        <dbReference type="ARBA" id="ARBA00023306"/>
    </source>
</evidence>